<dbReference type="Gene3D" id="3.10.310.70">
    <property type="match status" value="1"/>
</dbReference>
<dbReference type="PANTHER" id="PTHR22642">
    <property type="entry name" value="IMIDAZOLONEPROPIONASE"/>
    <property type="match status" value="1"/>
</dbReference>
<organism evidence="3 4">
    <name type="scientific">Aphanomyces stellatus</name>
    <dbReference type="NCBI Taxonomy" id="120398"/>
    <lineage>
        <taxon>Eukaryota</taxon>
        <taxon>Sar</taxon>
        <taxon>Stramenopiles</taxon>
        <taxon>Oomycota</taxon>
        <taxon>Saprolegniomycetes</taxon>
        <taxon>Saprolegniales</taxon>
        <taxon>Verrucalvaceae</taxon>
        <taxon>Aphanomyces</taxon>
    </lineage>
</organism>
<dbReference type="GO" id="GO:0016810">
    <property type="term" value="F:hydrolase activity, acting on carbon-nitrogen (but not peptide) bonds"/>
    <property type="evidence" value="ECO:0007669"/>
    <property type="project" value="InterPro"/>
</dbReference>
<evidence type="ECO:0000313" key="2">
    <source>
        <dbReference type="EMBL" id="KAF0696915.1"/>
    </source>
</evidence>
<evidence type="ECO:0000313" key="3">
    <source>
        <dbReference type="EMBL" id="VFT89213.1"/>
    </source>
</evidence>
<sequence length="572" mass="62087">MLFANALVWQWSPRQAGGPPSAPRAFAGFASWFTTDGDRITHVGHGDIPLSVLDEHKAEVVDLDGQLVLPGLHDSHIHLYHMGEVAHYVDLRGAASFDDLHARVAAHAAKYPDVDWLVGFGWEQDKLASPARYPTRADLDAISSTRPIYLWRTCYHIATVNSAALAKAGLDIVPHPAWANVPGGVVDLDAQGLPTGILRESAVNLVQKYILEQSDDIRTKYLQIGLQTALEFGLTAVHTNDAHCLPLYRQLQAKGELPIRVYMTPDQHELEDATTGALGPPIKDELITVDRVKLFGDGSLGAETAALRAPYRDSTNTGVLMETDAEMARKIHVANAAGYRVEIHAIGDRAAAQVLDAMGRIKGIDRPIMTHCQILGPDLIAKMAALGVVANIQPSFVVTDATFASKRLPQALLPYSYCWQTMVGAGVVCAGGSDAPIETSNPFQGMYDAIHRAAPLDDPRECMTFTEALQLYTLNGGQRFSFVAAPCAFAAKEETRLGDLASGFQADFVVVKYNLLETPEKLLAPDLLQRVYVQGRLRYDSIDGPKQPLAMQAAGLPGKNGKIRICRCCRAA</sequence>
<dbReference type="EMBL" id="VJMH01005355">
    <property type="protein sequence ID" value="KAF0696915.1"/>
    <property type="molecule type" value="Genomic_DNA"/>
</dbReference>
<dbReference type="SUPFAM" id="SSF51338">
    <property type="entry name" value="Composite domain of metallo-dependent hydrolases"/>
    <property type="match status" value="1"/>
</dbReference>
<feature type="domain" description="Amidohydrolase 3" evidence="1">
    <location>
        <begin position="59"/>
        <end position="539"/>
    </location>
</feature>
<evidence type="ECO:0000313" key="4">
    <source>
        <dbReference type="Proteomes" id="UP000332933"/>
    </source>
</evidence>
<dbReference type="InterPro" id="IPR013108">
    <property type="entry name" value="Amidohydro_3"/>
</dbReference>
<reference evidence="3 4" key="1">
    <citation type="submission" date="2019-03" db="EMBL/GenBank/DDBJ databases">
        <authorList>
            <person name="Gaulin E."/>
            <person name="Dumas B."/>
        </authorList>
    </citation>
    <scope>NUCLEOTIDE SEQUENCE [LARGE SCALE GENOMIC DNA]</scope>
    <source>
        <strain evidence="3">CBS 568.67</strain>
    </source>
</reference>
<dbReference type="OrthoDB" id="3501663at2759"/>
<dbReference type="Proteomes" id="UP000332933">
    <property type="component" value="Unassembled WGS sequence"/>
</dbReference>
<keyword evidence="4" id="KW-1185">Reference proteome</keyword>
<dbReference type="InterPro" id="IPR011059">
    <property type="entry name" value="Metal-dep_hydrolase_composite"/>
</dbReference>
<gene>
    <name evidence="3" type="primary">Aste57867_12361</name>
    <name evidence="2" type="ORF">As57867_012315</name>
    <name evidence="3" type="ORF">ASTE57867_12361</name>
</gene>
<proteinExistence type="predicted"/>
<dbReference type="Gene3D" id="3.20.20.140">
    <property type="entry name" value="Metal-dependent hydrolases"/>
    <property type="match status" value="1"/>
</dbReference>
<dbReference type="SUPFAM" id="SSF51556">
    <property type="entry name" value="Metallo-dependent hydrolases"/>
    <property type="match status" value="1"/>
</dbReference>
<reference evidence="2" key="2">
    <citation type="submission" date="2019-06" db="EMBL/GenBank/DDBJ databases">
        <title>Genomics analysis of Aphanomyces spp. identifies a new class of oomycete effector associated with host adaptation.</title>
        <authorList>
            <person name="Gaulin E."/>
        </authorList>
    </citation>
    <scope>NUCLEOTIDE SEQUENCE</scope>
    <source>
        <strain evidence="2">CBS 578.67</strain>
    </source>
</reference>
<accession>A0A485KVE3</accession>
<dbReference type="PANTHER" id="PTHR22642:SF2">
    <property type="entry name" value="PROTEIN LONG AFTER FAR-RED 3"/>
    <property type="match status" value="1"/>
</dbReference>
<dbReference type="EMBL" id="CAADRA010005376">
    <property type="protein sequence ID" value="VFT89213.1"/>
    <property type="molecule type" value="Genomic_DNA"/>
</dbReference>
<dbReference type="InterPro" id="IPR033932">
    <property type="entry name" value="YtcJ-like"/>
</dbReference>
<dbReference type="CDD" id="cd01300">
    <property type="entry name" value="YtcJ_like"/>
    <property type="match status" value="1"/>
</dbReference>
<dbReference type="AlphaFoldDB" id="A0A485KVE3"/>
<dbReference type="Gene3D" id="2.30.40.10">
    <property type="entry name" value="Urease, subunit C, domain 1"/>
    <property type="match status" value="1"/>
</dbReference>
<protein>
    <submittedName>
        <fullName evidence="3">Aste57867_12361 protein</fullName>
    </submittedName>
</protein>
<name>A0A485KVE3_9STRA</name>
<dbReference type="InterPro" id="IPR032466">
    <property type="entry name" value="Metal_Hydrolase"/>
</dbReference>
<dbReference type="Pfam" id="PF07969">
    <property type="entry name" value="Amidohydro_3"/>
    <property type="match status" value="1"/>
</dbReference>
<evidence type="ECO:0000259" key="1">
    <source>
        <dbReference type="Pfam" id="PF07969"/>
    </source>
</evidence>